<reference evidence="7" key="1">
    <citation type="submission" date="2017-09" db="EMBL/GenBank/DDBJ databases">
        <title>FDA dAtabase for Regulatory Grade micrObial Sequences (FDA-ARGOS): Supporting development and validation of Infectious Disease Dx tests.</title>
        <authorList>
            <person name="Minogue T."/>
            <person name="Wolcott M."/>
            <person name="Wasieloski L."/>
            <person name="Aguilar W."/>
            <person name="Moore D."/>
            <person name="Tallon L."/>
            <person name="Sadzewicz L."/>
            <person name="Ott S."/>
            <person name="Zhao X."/>
            <person name="Nagaraj S."/>
            <person name="Vavikolanu K."/>
            <person name="Aluvathingal J."/>
            <person name="Nadendla S."/>
            <person name="Sichtig H."/>
        </authorList>
    </citation>
    <scope>NUCLEOTIDE SEQUENCE [LARGE SCALE GENOMIC DNA]</scope>
    <source>
        <strain evidence="7">FDAARGOS_390</strain>
    </source>
</reference>
<dbReference type="PROSITE" id="PS50931">
    <property type="entry name" value="HTH_LYSR"/>
    <property type="match status" value="1"/>
</dbReference>
<dbReference type="InterPro" id="IPR005119">
    <property type="entry name" value="LysR_subst-bd"/>
</dbReference>
<dbReference type="SUPFAM" id="SSF53850">
    <property type="entry name" value="Periplasmic binding protein-like II"/>
    <property type="match status" value="1"/>
</dbReference>
<dbReference type="InterPro" id="IPR058163">
    <property type="entry name" value="LysR-type_TF_proteobact-type"/>
</dbReference>
<evidence type="ECO:0000256" key="2">
    <source>
        <dbReference type="ARBA" id="ARBA00023015"/>
    </source>
</evidence>
<evidence type="ECO:0000256" key="3">
    <source>
        <dbReference type="ARBA" id="ARBA00023125"/>
    </source>
</evidence>
<dbReference type="InterPro" id="IPR036390">
    <property type="entry name" value="WH_DNA-bd_sf"/>
</dbReference>
<comment type="caution">
    <text evidence="6">The sequence shown here is derived from an EMBL/GenBank/DDBJ whole genome shotgun (WGS) entry which is preliminary data.</text>
</comment>
<proteinExistence type="inferred from homology"/>
<dbReference type="GO" id="GO:0006351">
    <property type="term" value="P:DNA-templated transcription"/>
    <property type="evidence" value="ECO:0007669"/>
    <property type="project" value="TreeGrafter"/>
</dbReference>
<feature type="domain" description="HTH lysR-type" evidence="5">
    <location>
        <begin position="2"/>
        <end position="59"/>
    </location>
</feature>
<dbReference type="Pfam" id="PF03466">
    <property type="entry name" value="LysR_substrate"/>
    <property type="match status" value="1"/>
</dbReference>
<dbReference type="Proteomes" id="UP000220629">
    <property type="component" value="Unassembled WGS sequence"/>
</dbReference>
<name>A0A2A7SGT6_BURGA</name>
<dbReference type="RefSeq" id="WP_096751314.1">
    <property type="nucleotide sequence ID" value="NZ_CADEPO010000003.1"/>
</dbReference>
<evidence type="ECO:0000256" key="1">
    <source>
        <dbReference type="ARBA" id="ARBA00009437"/>
    </source>
</evidence>
<keyword evidence="4" id="KW-0804">Transcription</keyword>
<dbReference type="CDD" id="cd08422">
    <property type="entry name" value="PBP2_CrgA_like"/>
    <property type="match status" value="1"/>
</dbReference>
<dbReference type="EMBL" id="PDDY01000001">
    <property type="protein sequence ID" value="PEH42771.1"/>
    <property type="molecule type" value="Genomic_DNA"/>
</dbReference>
<dbReference type="GO" id="GO:0043565">
    <property type="term" value="F:sequence-specific DNA binding"/>
    <property type="evidence" value="ECO:0007669"/>
    <property type="project" value="TreeGrafter"/>
</dbReference>
<dbReference type="Gene3D" id="3.40.190.290">
    <property type="match status" value="1"/>
</dbReference>
<dbReference type="AlphaFoldDB" id="A0A2A7SGT6"/>
<dbReference type="SUPFAM" id="SSF46785">
    <property type="entry name" value="Winged helix' DNA-binding domain"/>
    <property type="match status" value="1"/>
</dbReference>
<dbReference type="InterPro" id="IPR036388">
    <property type="entry name" value="WH-like_DNA-bd_sf"/>
</dbReference>
<evidence type="ECO:0000313" key="7">
    <source>
        <dbReference type="Proteomes" id="UP000220629"/>
    </source>
</evidence>
<accession>A0A2A7SGT6</accession>
<keyword evidence="3" id="KW-0238">DNA-binding</keyword>
<evidence type="ECO:0000259" key="5">
    <source>
        <dbReference type="PROSITE" id="PS50931"/>
    </source>
</evidence>
<organism evidence="6 7">
    <name type="scientific">Burkholderia gladioli</name>
    <name type="common">Pseudomonas marginata</name>
    <name type="synonym">Phytomonas marginata</name>
    <dbReference type="NCBI Taxonomy" id="28095"/>
    <lineage>
        <taxon>Bacteria</taxon>
        <taxon>Pseudomonadati</taxon>
        <taxon>Pseudomonadota</taxon>
        <taxon>Betaproteobacteria</taxon>
        <taxon>Burkholderiales</taxon>
        <taxon>Burkholderiaceae</taxon>
        <taxon>Burkholderia</taxon>
    </lineage>
</organism>
<gene>
    <name evidence="6" type="ORF">CRM94_11755</name>
</gene>
<evidence type="ECO:0000313" key="6">
    <source>
        <dbReference type="EMBL" id="PEH42771.1"/>
    </source>
</evidence>
<dbReference type="Gene3D" id="1.10.10.10">
    <property type="entry name" value="Winged helix-like DNA-binding domain superfamily/Winged helix DNA-binding domain"/>
    <property type="match status" value="1"/>
</dbReference>
<dbReference type="GO" id="GO:0003700">
    <property type="term" value="F:DNA-binding transcription factor activity"/>
    <property type="evidence" value="ECO:0007669"/>
    <property type="project" value="InterPro"/>
</dbReference>
<evidence type="ECO:0000256" key="4">
    <source>
        <dbReference type="ARBA" id="ARBA00023163"/>
    </source>
</evidence>
<dbReference type="Pfam" id="PF00126">
    <property type="entry name" value="HTH_1"/>
    <property type="match status" value="1"/>
</dbReference>
<dbReference type="FunFam" id="1.10.10.10:FF:000001">
    <property type="entry name" value="LysR family transcriptional regulator"/>
    <property type="match status" value="1"/>
</dbReference>
<dbReference type="PANTHER" id="PTHR30537:SF5">
    <property type="entry name" value="HTH-TYPE TRANSCRIPTIONAL ACTIVATOR TTDR-RELATED"/>
    <property type="match status" value="1"/>
</dbReference>
<comment type="similarity">
    <text evidence="1">Belongs to the LysR transcriptional regulatory family.</text>
</comment>
<keyword evidence="2" id="KW-0805">Transcription regulation</keyword>
<protein>
    <submittedName>
        <fullName evidence="6">LysR family transcriptional regulator</fullName>
    </submittedName>
</protein>
<dbReference type="InterPro" id="IPR000847">
    <property type="entry name" value="LysR_HTH_N"/>
</dbReference>
<sequence length="307" mass="33864">MIDLNEIYLFVEVIRAGSFAEAARRLGMPANTVSRHIQALESKMKSPLILRTTRKLTLTAIGQAFYDQCAQNVADIVQASQEVSDIHATPGGSLRVALPGDFFHVFPVAWITEFLSAYPSVNLEFLTDDARADLVTHAVDVAFRPVFALEDNTVRRVISSAQRRLVAAPAYLAAHGIPRTPDELSRHDCLLLSRTPGLEVWHLSGPQGNARVEVSGRFLSSSIELIRKTAIEGLGIALLPEVCMQADIDAGRLVPVLDDYRATNAQFCAVFPSHRYIRRVTTLFVDYIQDKIRSARALPEAASRLTV</sequence>
<dbReference type="PANTHER" id="PTHR30537">
    <property type="entry name" value="HTH-TYPE TRANSCRIPTIONAL REGULATOR"/>
    <property type="match status" value="1"/>
</dbReference>